<comment type="subcellular location">
    <subcellularLocation>
        <location evidence="1">Golgi apparatus membrane</location>
        <topology evidence="1">Single-pass type II membrane protein</topology>
    </subcellularLocation>
</comment>
<accession>A0AAV1HXV7</accession>
<dbReference type="AlphaFoldDB" id="A0AAV1HXV7"/>
<name>A0AAV1HXV7_9CHLO</name>
<feature type="domain" description="Exostosin GT47" evidence="5">
    <location>
        <begin position="175"/>
        <end position="422"/>
    </location>
</feature>
<keyword evidence="4" id="KW-0732">Signal</keyword>
<dbReference type="InterPro" id="IPR040911">
    <property type="entry name" value="Exostosin_GT47"/>
</dbReference>
<feature type="signal peptide" evidence="4">
    <location>
        <begin position="1"/>
        <end position="22"/>
    </location>
</feature>
<sequence length="474" mass="54071">MPLNWELLALLGNLLAFQVASATHSLATRQPSYTSARKIHTGRAVRAEHYSHSGRASERPGHATVYSTQGAQEGFIYVYDMPGEFTDDLTQLPVQWHPSQYDYDQVLHKHFLGSPARTGDPSQAQLFFIPVYLGRHFNWFWQQWSAPGNAWDVHEDCLPGHTPPECFWDKWDRAKEASSEVVRKAIAHVRDKHPYWARKDGADHFMVFSYDHGRCDMAPGLQYEEFGRMFAIQSYGDIMSTNDKAIAPLMQRWREDDYTWAGPKAWACFRPDADVLVPMFYSSAEEGIVSPFVGERNVTLLMRFGYQIGDGKNLVEHFGHRLRYEMLEHQKEKPLLGSEQGLRTPEETLADMARSVFCATPPGQTQDSIRVFRALIKGCIPVTFYRGNDRPFERHLHMPWDAFSVNLQPDDYRQMNRVLQSILEDTERLQGLQSALAAVQARFVWDAKAAGGVLASIERELSQRAAQLPALGYA</sequence>
<dbReference type="PANTHER" id="PTHR11062">
    <property type="entry name" value="EXOSTOSIN HEPARAN SULFATE GLYCOSYLTRANSFERASE -RELATED"/>
    <property type="match status" value="1"/>
</dbReference>
<dbReference type="Pfam" id="PF03016">
    <property type="entry name" value="Exostosin_GT47"/>
    <property type="match status" value="1"/>
</dbReference>
<evidence type="ECO:0000313" key="7">
    <source>
        <dbReference type="Proteomes" id="UP001314263"/>
    </source>
</evidence>
<proteinExistence type="inferred from homology"/>
<organism evidence="6 7">
    <name type="scientific">Coccomyxa viridis</name>
    <dbReference type="NCBI Taxonomy" id="1274662"/>
    <lineage>
        <taxon>Eukaryota</taxon>
        <taxon>Viridiplantae</taxon>
        <taxon>Chlorophyta</taxon>
        <taxon>core chlorophytes</taxon>
        <taxon>Trebouxiophyceae</taxon>
        <taxon>Trebouxiophyceae incertae sedis</taxon>
        <taxon>Coccomyxaceae</taxon>
        <taxon>Coccomyxa</taxon>
    </lineage>
</organism>
<comment type="caution">
    <text evidence="6">The sequence shown here is derived from an EMBL/GenBank/DDBJ whole genome shotgun (WGS) entry which is preliminary data.</text>
</comment>
<protein>
    <recommendedName>
        <fullName evidence="5">Exostosin GT47 domain-containing protein</fullName>
    </recommendedName>
</protein>
<keyword evidence="3" id="KW-0333">Golgi apparatus</keyword>
<dbReference type="PANTHER" id="PTHR11062:SF268">
    <property type="entry name" value="FAMILY PROTEIN, PUTATIVE, EXPRESSED-RELATED"/>
    <property type="match status" value="1"/>
</dbReference>
<evidence type="ECO:0000256" key="4">
    <source>
        <dbReference type="SAM" id="SignalP"/>
    </source>
</evidence>
<evidence type="ECO:0000256" key="2">
    <source>
        <dbReference type="ARBA" id="ARBA00010271"/>
    </source>
</evidence>
<evidence type="ECO:0000313" key="6">
    <source>
        <dbReference type="EMBL" id="CAK0758886.1"/>
    </source>
</evidence>
<comment type="similarity">
    <text evidence="2">Belongs to the glycosyltransferase 47 family.</text>
</comment>
<gene>
    <name evidence="6" type="ORF">CVIRNUC_002655</name>
</gene>
<dbReference type="GO" id="GO:0000139">
    <property type="term" value="C:Golgi membrane"/>
    <property type="evidence" value="ECO:0007669"/>
    <property type="project" value="UniProtKB-SubCell"/>
</dbReference>
<dbReference type="Proteomes" id="UP001314263">
    <property type="component" value="Unassembled WGS sequence"/>
</dbReference>
<evidence type="ECO:0000256" key="1">
    <source>
        <dbReference type="ARBA" id="ARBA00004323"/>
    </source>
</evidence>
<evidence type="ECO:0000256" key="3">
    <source>
        <dbReference type="ARBA" id="ARBA00023034"/>
    </source>
</evidence>
<keyword evidence="7" id="KW-1185">Reference proteome</keyword>
<reference evidence="6 7" key="1">
    <citation type="submission" date="2023-10" db="EMBL/GenBank/DDBJ databases">
        <authorList>
            <person name="Maclean D."/>
            <person name="Macfadyen A."/>
        </authorList>
    </citation>
    <scope>NUCLEOTIDE SEQUENCE [LARGE SCALE GENOMIC DNA]</scope>
</reference>
<evidence type="ECO:0000259" key="5">
    <source>
        <dbReference type="Pfam" id="PF03016"/>
    </source>
</evidence>
<dbReference type="InterPro" id="IPR004263">
    <property type="entry name" value="Exostosin"/>
</dbReference>
<dbReference type="GO" id="GO:0016757">
    <property type="term" value="F:glycosyltransferase activity"/>
    <property type="evidence" value="ECO:0007669"/>
    <property type="project" value="InterPro"/>
</dbReference>
<dbReference type="EMBL" id="CAUYUE010000003">
    <property type="protein sequence ID" value="CAK0758886.1"/>
    <property type="molecule type" value="Genomic_DNA"/>
</dbReference>
<feature type="chain" id="PRO_5043807760" description="Exostosin GT47 domain-containing protein" evidence="4">
    <location>
        <begin position="23"/>
        <end position="474"/>
    </location>
</feature>